<accession>G0SFT1</accession>
<dbReference type="GeneID" id="18261240"/>
<dbReference type="GO" id="GO:0016787">
    <property type="term" value="F:hydrolase activity"/>
    <property type="evidence" value="ECO:0007669"/>
    <property type="project" value="InterPro"/>
</dbReference>
<feature type="domain" description="Rhodopsin" evidence="8">
    <location>
        <begin position="43"/>
        <end position="282"/>
    </location>
</feature>
<name>G0SFT1_CHATD</name>
<keyword evidence="10" id="KW-1185">Reference proteome</keyword>
<dbReference type="OrthoDB" id="4018688at2759"/>
<dbReference type="InterPro" id="IPR002828">
    <property type="entry name" value="SurE-like_Pase/nucleotidase"/>
</dbReference>
<dbReference type="InterPro" id="IPR052337">
    <property type="entry name" value="SAT4-like"/>
</dbReference>
<dbReference type="Pfam" id="PF20684">
    <property type="entry name" value="Fung_rhodopsin"/>
    <property type="match status" value="1"/>
</dbReference>
<proteinExistence type="inferred from homology"/>
<evidence type="ECO:0000256" key="5">
    <source>
        <dbReference type="ARBA" id="ARBA00038359"/>
    </source>
</evidence>
<feature type="transmembrane region" description="Helical" evidence="6">
    <location>
        <begin position="183"/>
        <end position="205"/>
    </location>
</feature>
<feature type="domain" description="Survival protein SurE-like phosphatase/nucleotidase" evidence="7">
    <location>
        <begin position="420"/>
        <end position="618"/>
    </location>
</feature>
<dbReference type="InterPro" id="IPR036523">
    <property type="entry name" value="SurE-like_sf"/>
</dbReference>
<dbReference type="Pfam" id="PF01975">
    <property type="entry name" value="SurE"/>
    <property type="match status" value="1"/>
</dbReference>
<evidence type="ECO:0000256" key="3">
    <source>
        <dbReference type="ARBA" id="ARBA00022989"/>
    </source>
</evidence>
<comment type="subcellular location">
    <subcellularLocation>
        <location evidence="1">Membrane</location>
        <topology evidence="1">Multi-pass membrane protein</topology>
    </subcellularLocation>
</comment>
<feature type="transmembrane region" description="Helical" evidence="6">
    <location>
        <begin position="136"/>
        <end position="158"/>
    </location>
</feature>
<comment type="similarity">
    <text evidence="5">Belongs to the SAT4 family.</text>
</comment>
<feature type="transmembrane region" description="Helical" evidence="6">
    <location>
        <begin position="58"/>
        <end position="79"/>
    </location>
</feature>
<evidence type="ECO:0000256" key="1">
    <source>
        <dbReference type="ARBA" id="ARBA00004141"/>
    </source>
</evidence>
<keyword evidence="4 6" id="KW-0472">Membrane</keyword>
<dbReference type="InterPro" id="IPR049326">
    <property type="entry name" value="Rhodopsin_dom_fungi"/>
</dbReference>
<protein>
    <submittedName>
        <fullName evidence="9">Acid phosphatase-like protein</fullName>
    </submittedName>
</protein>
<dbReference type="EMBL" id="GL988047">
    <property type="protein sequence ID" value="EGS17846.1"/>
    <property type="molecule type" value="Genomic_DNA"/>
</dbReference>
<dbReference type="HOGENOM" id="CLU_394820_0_0_1"/>
<dbReference type="SUPFAM" id="SSF64167">
    <property type="entry name" value="SurE-like"/>
    <property type="match status" value="1"/>
</dbReference>
<dbReference type="eggNOG" id="ENOG502SHVM">
    <property type="taxonomic scope" value="Eukaryota"/>
</dbReference>
<evidence type="ECO:0000313" key="10">
    <source>
        <dbReference type="Proteomes" id="UP000008066"/>
    </source>
</evidence>
<dbReference type="AlphaFoldDB" id="G0SFT1"/>
<dbReference type="OMA" id="SIAMEYW"/>
<evidence type="ECO:0000256" key="4">
    <source>
        <dbReference type="ARBA" id="ARBA00023136"/>
    </source>
</evidence>
<evidence type="ECO:0000256" key="2">
    <source>
        <dbReference type="ARBA" id="ARBA00022692"/>
    </source>
</evidence>
<dbReference type="PANTHER" id="PTHR33048">
    <property type="entry name" value="PTH11-LIKE INTEGRAL MEMBRANE PROTEIN (AFU_ORTHOLOGUE AFUA_5G11245)"/>
    <property type="match status" value="1"/>
</dbReference>
<dbReference type="Proteomes" id="UP000008066">
    <property type="component" value="Unassembled WGS sequence"/>
</dbReference>
<evidence type="ECO:0000256" key="6">
    <source>
        <dbReference type="SAM" id="Phobius"/>
    </source>
</evidence>
<reference evidence="9 10" key="1">
    <citation type="journal article" date="2011" name="Cell">
        <title>Insight into structure and assembly of the nuclear pore complex by utilizing the genome of a eukaryotic thermophile.</title>
        <authorList>
            <person name="Amlacher S."/>
            <person name="Sarges P."/>
            <person name="Flemming D."/>
            <person name="van Noort V."/>
            <person name="Kunze R."/>
            <person name="Devos D.P."/>
            <person name="Arumugam M."/>
            <person name="Bork P."/>
            <person name="Hurt E."/>
        </authorList>
    </citation>
    <scope>NUCLEOTIDE SEQUENCE [LARGE SCALE GENOMIC DNA]</scope>
    <source>
        <strain evidence="10">DSM 1495 / CBS 144.50 / IMI 039719</strain>
    </source>
</reference>
<evidence type="ECO:0000313" key="9">
    <source>
        <dbReference type="EMBL" id="EGS17846.1"/>
    </source>
</evidence>
<keyword evidence="2 6" id="KW-0812">Transmembrane</keyword>
<feature type="transmembrane region" description="Helical" evidence="6">
    <location>
        <begin position="217"/>
        <end position="235"/>
    </location>
</feature>
<evidence type="ECO:0000259" key="7">
    <source>
        <dbReference type="Pfam" id="PF01975"/>
    </source>
</evidence>
<dbReference type="Gene3D" id="3.40.1210.10">
    <property type="entry name" value="Survival protein SurE-like phosphatase/nucleotidase"/>
    <property type="match status" value="1"/>
</dbReference>
<evidence type="ECO:0000259" key="8">
    <source>
        <dbReference type="Pfam" id="PF20684"/>
    </source>
</evidence>
<dbReference type="KEGG" id="cthr:CTHT_0072020"/>
<keyword evidence="3 6" id="KW-1133">Transmembrane helix</keyword>
<dbReference type="PANTHER" id="PTHR33048:SF155">
    <property type="entry name" value="INTEGRAL MEMBRANE PROTEIN"/>
    <property type="match status" value="1"/>
</dbReference>
<dbReference type="GO" id="GO:0016020">
    <property type="term" value="C:membrane"/>
    <property type="evidence" value="ECO:0007669"/>
    <property type="project" value="UniProtKB-SubCell"/>
</dbReference>
<organism evidence="10">
    <name type="scientific">Chaetomium thermophilum (strain DSM 1495 / CBS 144.50 / IMI 039719)</name>
    <name type="common">Thermochaetoides thermophila</name>
    <dbReference type="NCBI Taxonomy" id="759272"/>
    <lineage>
        <taxon>Eukaryota</taxon>
        <taxon>Fungi</taxon>
        <taxon>Dikarya</taxon>
        <taxon>Ascomycota</taxon>
        <taxon>Pezizomycotina</taxon>
        <taxon>Sordariomycetes</taxon>
        <taxon>Sordariomycetidae</taxon>
        <taxon>Sordariales</taxon>
        <taxon>Chaetomiaceae</taxon>
        <taxon>Thermochaetoides</taxon>
    </lineage>
</organism>
<dbReference type="RefSeq" id="XP_006697464.1">
    <property type="nucleotide sequence ID" value="XM_006697401.1"/>
</dbReference>
<feature type="transmembrane region" description="Helical" evidence="6">
    <location>
        <begin position="24"/>
        <end position="46"/>
    </location>
</feature>
<sequence>MSNDTSPAFVEPYPGWADENKGPLILTVTGTLTGVTGLFVVGRIYSRLISQGRLAIDDYIIVICVFLSIAYVILASFAIKYGGGRHLLTLPPDYVPKAIYYTVVSFVPGVLSFTIPKLAVVILLAKILDPSRLHKIIMWIISILYVMLSIGMLVINFVQCNPPSAQWNGPIEKCWNRKITVDYAMTLGICSVLFDLYLAVYPTIVLSKLQLNWKKKLGLSAALGFGYCAAAITSYKCYTLDGLSSLVDFTYAVDDVVLWTNIEGNCVLIGACIPTLFPLIKKIFGASALGSTPRRSDRKQTGGQNNSTIVTIGSYPKGKKRTKSGTLGMTALDTVDEDAGKYIILEERSFHTSTTELRAEEAAQLQEQLRATKQPGWWAAVGWSQSDDRKIKSIANTMRSWALLGGITLLPTLGVQGIRIIHSNDDGWAELYTRSFYDALVSSGHDVVLSAPAENKSGSGSLDLDPWPRLLPCQYNSCPANSGRTGRNESSPRLNWVNSFPVTSIRYGINEIAPQFWNGQLPELAVTGPNVGSNIYLADHISGTVGAATYAAKKAKIPAIAFSGKSTGTLAWNTSPVPQRSLVYADLAANLTNAVISSGKPYLPEDVFLNVNFPEVSESCNSPGKFKWVLSRVNLGVFSGDDVEWCGSKRLPSELEVTAKSGCYISVSVGDANDKTTAPAEKQAIVLQKLQHMLTCLP</sequence>
<feature type="transmembrane region" description="Helical" evidence="6">
    <location>
        <begin position="99"/>
        <end position="124"/>
    </location>
</feature>
<gene>
    <name evidence="9" type="ORF">CTHT_0072020</name>
</gene>